<feature type="compositionally biased region" description="Basic and acidic residues" evidence="1">
    <location>
        <begin position="267"/>
        <end position="278"/>
    </location>
</feature>
<accession>A0A1X7S0G3</accession>
<feature type="compositionally biased region" description="Low complexity" evidence="1">
    <location>
        <begin position="357"/>
        <end position="369"/>
    </location>
</feature>
<feature type="region of interest" description="Disordered" evidence="1">
    <location>
        <begin position="481"/>
        <end position="507"/>
    </location>
</feature>
<gene>
    <name evidence="3" type="ORF">ZT3D7_G7830</name>
</gene>
<dbReference type="AlphaFoldDB" id="A0A1X7S0G3"/>
<evidence type="ECO:0000256" key="1">
    <source>
        <dbReference type="SAM" id="MobiDB-lite"/>
    </source>
</evidence>
<feature type="compositionally biased region" description="Polar residues" evidence="1">
    <location>
        <begin position="29"/>
        <end position="38"/>
    </location>
</feature>
<evidence type="ECO:0000259" key="2">
    <source>
        <dbReference type="Pfam" id="PF08595"/>
    </source>
</evidence>
<feature type="compositionally biased region" description="Basic residues" evidence="1">
    <location>
        <begin position="39"/>
        <end position="48"/>
    </location>
</feature>
<feature type="region of interest" description="Disordered" evidence="1">
    <location>
        <begin position="227"/>
        <end position="371"/>
    </location>
</feature>
<dbReference type="GO" id="GO:0005829">
    <property type="term" value="C:cytosol"/>
    <property type="evidence" value="ECO:0007669"/>
    <property type="project" value="TreeGrafter"/>
</dbReference>
<keyword evidence="4" id="KW-1185">Reference proteome</keyword>
<feature type="compositionally biased region" description="Low complexity" evidence="1">
    <location>
        <begin position="328"/>
        <end position="342"/>
    </location>
</feature>
<dbReference type="EMBL" id="LT853698">
    <property type="protein sequence ID" value="SMQ52677.1"/>
    <property type="molecule type" value="Genomic_DNA"/>
</dbReference>
<dbReference type="InterPro" id="IPR039602">
    <property type="entry name" value="Rxt2"/>
</dbReference>
<feature type="region of interest" description="Disordered" evidence="1">
    <location>
        <begin position="21"/>
        <end position="108"/>
    </location>
</feature>
<sequence>MAQAQMMQFADTIASMKLALKRRADDSGSDSGIQQRTNRGNKLKRRAKNVQEHRLDDTGGLNWRRPVNHAGYTRKTISSNPPFFDDDGDPYSPTESDYENDRYAEPAEDDPFGEVRLADLLRPLTSAADLATHPSLSIAYTSTALTQMTKEALEMLRRENANLWKAKRLLQRFRGDADWVPCEAFETEHDTLLLQAGGNSVVPSTTTEQQPPELGFPPLQLIDEPAVEPSKRSVADVQDTTNGDPMEGVDAVDMAVSRSTRQGVSNHESEAEKEHAMDQEDNVQEMEESAKTGSVNGESRTGGPDITASTEITIEPLQHTEAADPAEGDTNSETGSNSNGTNMHAMTTRARARSPAERTPSPSPSESASVPDVHPWFIAPAASLIDRDLGLPAHEAEDTRKLLLLYVQKQEQVVRSLNTLHEGLQKADRERTTVYRNCKAEGHVVTDAKGNTVTDMSDGEDWYDVEDWGLQSWELKDGALEKGKDEVEDVEEERRGRPGRGRRVNRI</sequence>
<evidence type="ECO:0000313" key="4">
    <source>
        <dbReference type="Proteomes" id="UP000215127"/>
    </source>
</evidence>
<dbReference type="Pfam" id="PF08595">
    <property type="entry name" value="RXT2_N"/>
    <property type="match status" value="1"/>
</dbReference>
<feature type="domain" description="Transcriptional regulatory protein RXT2 N-terminal" evidence="2">
    <location>
        <begin position="37"/>
        <end position="176"/>
    </location>
</feature>
<dbReference type="InterPro" id="IPR013904">
    <property type="entry name" value="RXT2_N"/>
</dbReference>
<name>A0A1X7S0G3_ZYMT9</name>
<reference evidence="3 4" key="1">
    <citation type="submission" date="2016-06" db="EMBL/GenBank/DDBJ databases">
        <authorList>
            <person name="Kjaerup R.B."/>
            <person name="Dalgaard T.S."/>
            <person name="Juul-Madsen H.R."/>
        </authorList>
    </citation>
    <scope>NUCLEOTIDE SEQUENCE [LARGE SCALE GENOMIC DNA]</scope>
</reference>
<dbReference type="Proteomes" id="UP000215127">
    <property type="component" value="Chromosome 7"/>
</dbReference>
<feature type="compositionally biased region" description="Basic residues" evidence="1">
    <location>
        <begin position="497"/>
        <end position="507"/>
    </location>
</feature>
<proteinExistence type="predicted"/>
<organism evidence="3 4">
    <name type="scientific">Zymoseptoria tritici (strain ST99CH_3D7)</name>
    <dbReference type="NCBI Taxonomy" id="1276538"/>
    <lineage>
        <taxon>Eukaryota</taxon>
        <taxon>Fungi</taxon>
        <taxon>Dikarya</taxon>
        <taxon>Ascomycota</taxon>
        <taxon>Pezizomycotina</taxon>
        <taxon>Dothideomycetes</taxon>
        <taxon>Dothideomycetidae</taxon>
        <taxon>Mycosphaerellales</taxon>
        <taxon>Mycosphaerellaceae</taxon>
        <taxon>Zymoseptoria</taxon>
    </lineage>
</organism>
<dbReference type="STRING" id="1276538.A0A1X7S0G3"/>
<evidence type="ECO:0000313" key="3">
    <source>
        <dbReference type="EMBL" id="SMQ52677.1"/>
    </source>
</evidence>
<feature type="compositionally biased region" description="Polar residues" evidence="1">
    <location>
        <begin position="257"/>
        <end position="266"/>
    </location>
</feature>
<dbReference type="PANTHER" id="PTHR28232">
    <property type="entry name" value="TRANSCRIPTIONAL REGULATORY PROTEIN RXT2"/>
    <property type="match status" value="1"/>
</dbReference>
<dbReference type="GO" id="GO:0033698">
    <property type="term" value="C:Rpd3L complex"/>
    <property type="evidence" value="ECO:0007669"/>
    <property type="project" value="TreeGrafter"/>
</dbReference>
<protein>
    <recommendedName>
        <fullName evidence="2">Transcriptional regulatory protein RXT2 N-terminal domain-containing protein</fullName>
    </recommendedName>
</protein>
<dbReference type="PANTHER" id="PTHR28232:SF1">
    <property type="entry name" value="TRANSCRIPTIONAL REGULATORY PROTEIN RXT2"/>
    <property type="match status" value="1"/>
</dbReference>